<comment type="caution">
    <text evidence="2">The sequence shown here is derived from an EMBL/GenBank/DDBJ whole genome shotgun (WGS) entry which is preliminary data.</text>
</comment>
<sequence>MALGKMTETQEPHPNSIVNNAMEVLNMKKFLITASMVLMATTAMAQQSTTEATGVNSALGIAPTTEDFVAQASMSDMFEIESSKLAIERSDSATKTFAEHMVKGHEKTTTELKTLVDGGKVKAAPATAMSEDQKESIEALKKLQGADFTAQYHDDQVEAHEDAVDLFKRYAEGGDNADLKAWAAKTVPELEHHLKMAQDLNKE</sequence>
<name>A0ABU0S347_9HYPH</name>
<dbReference type="InterPro" id="IPR025419">
    <property type="entry name" value="DUF4142"/>
</dbReference>
<dbReference type="Proteomes" id="UP001237780">
    <property type="component" value="Unassembled WGS sequence"/>
</dbReference>
<accession>A0ABU0S347</accession>
<dbReference type="InterPro" id="IPR012347">
    <property type="entry name" value="Ferritin-like"/>
</dbReference>
<dbReference type="EMBL" id="JAUSZT010000002">
    <property type="protein sequence ID" value="MDQ0995179.1"/>
    <property type="molecule type" value="Genomic_DNA"/>
</dbReference>
<protein>
    <submittedName>
        <fullName evidence="2">Membrane protein</fullName>
    </submittedName>
</protein>
<organism evidence="2 3">
    <name type="scientific">Phyllobacterium ifriqiyense</name>
    <dbReference type="NCBI Taxonomy" id="314238"/>
    <lineage>
        <taxon>Bacteria</taxon>
        <taxon>Pseudomonadati</taxon>
        <taxon>Pseudomonadota</taxon>
        <taxon>Alphaproteobacteria</taxon>
        <taxon>Hyphomicrobiales</taxon>
        <taxon>Phyllobacteriaceae</taxon>
        <taxon>Phyllobacterium</taxon>
    </lineage>
</organism>
<gene>
    <name evidence="2" type="ORF">QFZ34_000356</name>
</gene>
<dbReference type="Pfam" id="PF13628">
    <property type="entry name" value="DUF4142"/>
    <property type="match status" value="1"/>
</dbReference>
<feature type="domain" description="DUF4142" evidence="1">
    <location>
        <begin position="64"/>
        <end position="200"/>
    </location>
</feature>
<dbReference type="PANTHER" id="PTHR38593:SF1">
    <property type="entry name" value="BLR2558 PROTEIN"/>
    <property type="match status" value="1"/>
</dbReference>
<evidence type="ECO:0000259" key="1">
    <source>
        <dbReference type="Pfam" id="PF13628"/>
    </source>
</evidence>
<reference evidence="2 3" key="1">
    <citation type="submission" date="2023-07" db="EMBL/GenBank/DDBJ databases">
        <title>Comparative genomics of wheat-associated soil bacteria to identify genetic determinants of phenazine resistance.</title>
        <authorList>
            <person name="Mouncey N."/>
        </authorList>
    </citation>
    <scope>NUCLEOTIDE SEQUENCE [LARGE SCALE GENOMIC DNA]</scope>
    <source>
        <strain evidence="2 3">W4I11</strain>
    </source>
</reference>
<dbReference type="PANTHER" id="PTHR38593">
    <property type="entry name" value="BLR2558 PROTEIN"/>
    <property type="match status" value="1"/>
</dbReference>
<dbReference type="Gene3D" id="1.20.1260.10">
    <property type="match status" value="1"/>
</dbReference>
<keyword evidence="3" id="KW-1185">Reference proteome</keyword>
<proteinExistence type="predicted"/>
<evidence type="ECO:0000313" key="2">
    <source>
        <dbReference type="EMBL" id="MDQ0995179.1"/>
    </source>
</evidence>
<evidence type="ECO:0000313" key="3">
    <source>
        <dbReference type="Proteomes" id="UP001237780"/>
    </source>
</evidence>